<keyword evidence="4" id="KW-0560">Oxidoreductase</keyword>
<evidence type="ECO:0000256" key="1">
    <source>
        <dbReference type="ARBA" id="ARBA00001947"/>
    </source>
</evidence>
<sequence length="300" mass="32644">MSTMFTVLKGSPTGKIIESQTTTPALLSHQVFIKNTHSGVCDTDAHYLHSDMVLGHEGDRVGIGYVKDGCGKCQYCLSGYTWHCVEGVHAFGLPDFDPGSFATHSVWLETRLAIIPDEISSVDAGGEINPSDCVGIVGIGGLGHLAIQFAAAWGCTVVVFSRSDSKKQEAFNFGATEFYNTSTLKPADVSRKIDHLLVTTSAVPDWQLYTELMAPFGHIYPLTVSQGSLEFPYMGMIAKELSTHGSCSSTPAEVEIMLQFAVRHSIKPTVERFPMTVDGVTKAFERLENGNLRYRGVLEL</sequence>
<dbReference type="PANTHER" id="PTHR42683">
    <property type="entry name" value="ALDEHYDE REDUCTASE"/>
    <property type="match status" value="1"/>
</dbReference>
<dbReference type="InterPro" id="IPR047109">
    <property type="entry name" value="CAD-like"/>
</dbReference>
<dbReference type="GO" id="GO:0016616">
    <property type="term" value="F:oxidoreductase activity, acting on the CH-OH group of donors, NAD or NADP as acceptor"/>
    <property type="evidence" value="ECO:0007669"/>
    <property type="project" value="InterPro"/>
</dbReference>
<dbReference type="RefSeq" id="XP_024748270.1">
    <property type="nucleotide sequence ID" value="XM_024898476.1"/>
</dbReference>
<evidence type="ECO:0000256" key="3">
    <source>
        <dbReference type="ARBA" id="ARBA00022833"/>
    </source>
</evidence>
<name>A0A2T4B6L7_9HYPO</name>
<keyword evidence="3" id="KW-0862">Zinc</keyword>
<dbReference type="GO" id="GO:0046872">
    <property type="term" value="F:metal ion binding"/>
    <property type="evidence" value="ECO:0007669"/>
    <property type="project" value="UniProtKB-KW"/>
</dbReference>
<dbReference type="AlphaFoldDB" id="A0A2T4B6L7"/>
<dbReference type="Pfam" id="PF00107">
    <property type="entry name" value="ADH_zinc_N"/>
    <property type="match status" value="1"/>
</dbReference>
<protein>
    <submittedName>
        <fullName evidence="6">NAD(P)-binding protein</fullName>
    </submittedName>
</protein>
<dbReference type="GeneID" id="36606594"/>
<evidence type="ECO:0000313" key="7">
    <source>
        <dbReference type="Proteomes" id="UP000241546"/>
    </source>
</evidence>
<evidence type="ECO:0000256" key="4">
    <source>
        <dbReference type="ARBA" id="ARBA00023002"/>
    </source>
</evidence>
<evidence type="ECO:0000313" key="6">
    <source>
        <dbReference type="EMBL" id="PTB64950.1"/>
    </source>
</evidence>
<keyword evidence="7" id="KW-1185">Reference proteome</keyword>
<dbReference type="OrthoDB" id="1879366at2759"/>
<dbReference type="InterPro" id="IPR013149">
    <property type="entry name" value="ADH-like_C"/>
</dbReference>
<evidence type="ECO:0000259" key="5">
    <source>
        <dbReference type="Pfam" id="PF00107"/>
    </source>
</evidence>
<reference evidence="7" key="1">
    <citation type="submission" date="2016-07" db="EMBL/GenBank/DDBJ databases">
        <title>Multiple horizontal gene transfer events from other fungi enriched the ability of initially mycotrophic Trichoderma (Ascomycota) to feed on dead plant biomass.</title>
        <authorList>
            <consortium name="DOE Joint Genome Institute"/>
            <person name="Atanasova L."/>
            <person name="Chenthamara K."/>
            <person name="Zhang J."/>
            <person name="Grujic M."/>
            <person name="Henrissat B."/>
            <person name="Kuo A."/>
            <person name="Aerts A."/>
            <person name="Salamov A."/>
            <person name="Lipzen A."/>
            <person name="Labutti K."/>
            <person name="Barry K."/>
            <person name="Miao Y."/>
            <person name="Rahimi M.J."/>
            <person name="Shen Q."/>
            <person name="Grigoriev I.V."/>
            <person name="Kubicek C.P."/>
            <person name="Druzhinina I.S."/>
        </authorList>
    </citation>
    <scope>NUCLEOTIDE SEQUENCE [LARGE SCALE GENOMIC DNA]</scope>
    <source>
        <strain evidence="7">TUCIM 6016</strain>
    </source>
</reference>
<dbReference type="EMBL" id="KZ680216">
    <property type="protein sequence ID" value="PTB64950.1"/>
    <property type="molecule type" value="Genomic_DNA"/>
</dbReference>
<comment type="cofactor">
    <cofactor evidence="1">
        <name>Zn(2+)</name>
        <dbReference type="ChEBI" id="CHEBI:29105"/>
    </cofactor>
</comment>
<accession>A0A2T4B6L7</accession>
<feature type="domain" description="Alcohol dehydrogenase-like C-terminal" evidence="5">
    <location>
        <begin position="141"/>
        <end position="261"/>
    </location>
</feature>
<dbReference type="Gene3D" id="3.90.180.10">
    <property type="entry name" value="Medium-chain alcohol dehydrogenases, catalytic domain"/>
    <property type="match status" value="2"/>
</dbReference>
<dbReference type="Proteomes" id="UP000241546">
    <property type="component" value="Unassembled WGS sequence"/>
</dbReference>
<dbReference type="InterPro" id="IPR036291">
    <property type="entry name" value="NAD(P)-bd_dom_sf"/>
</dbReference>
<dbReference type="Gene3D" id="3.40.50.720">
    <property type="entry name" value="NAD(P)-binding Rossmann-like Domain"/>
    <property type="match status" value="1"/>
</dbReference>
<dbReference type="SUPFAM" id="SSF51735">
    <property type="entry name" value="NAD(P)-binding Rossmann-fold domains"/>
    <property type="match status" value="1"/>
</dbReference>
<organism evidence="6 7">
    <name type="scientific">Trichoderma citrinoviride</name>
    <dbReference type="NCBI Taxonomy" id="58853"/>
    <lineage>
        <taxon>Eukaryota</taxon>
        <taxon>Fungi</taxon>
        <taxon>Dikarya</taxon>
        <taxon>Ascomycota</taxon>
        <taxon>Pezizomycotina</taxon>
        <taxon>Sordariomycetes</taxon>
        <taxon>Hypocreomycetidae</taxon>
        <taxon>Hypocreales</taxon>
        <taxon>Hypocreaceae</taxon>
        <taxon>Trichoderma</taxon>
    </lineage>
</organism>
<dbReference type="InterPro" id="IPR029752">
    <property type="entry name" value="D-isomer_DH_CS1"/>
</dbReference>
<dbReference type="InterPro" id="IPR011032">
    <property type="entry name" value="GroES-like_sf"/>
</dbReference>
<gene>
    <name evidence="6" type="ORF">BBK36DRAFT_67059</name>
</gene>
<dbReference type="FunFam" id="3.40.50.720:FF:000022">
    <property type="entry name" value="Cinnamyl alcohol dehydrogenase"/>
    <property type="match status" value="1"/>
</dbReference>
<dbReference type="SUPFAM" id="SSF50129">
    <property type="entry name" value="GroES-like"/>
    <property type="match status" value="1"/>
</dbReference>
<proteinExistence type="predicted"/>
<keyword evidence="2" id="KW-0479">Metal-binding</keyword>
<dbReference type="PROSITE" id="PS00065">
    <property type="entry name" value="D_2_HYDROXYACID_DH_1"/>
    <property type="match status" value="1"/>
</dbReference>
<evidence type="ECO:0000256" key="2">
    <source>
        <dbReference type="ARBA" id="ARBA00022723"/>
    </source>
</evidence>